<name>A0A8J5TQ46_FUSOX</name>
<proteinExistence type="predicted"/>
<dbReference type="Pfam" id="PF20150">
    <property type="entry name" value="2EXR"/>
    <property type="match status" value="1"/>
</dbReference>
<protein>
    <recommendedName>
        <fullName evidence="1">2EXR domain-containing protein</fullName>
    </recommendedName>
</protein>
<dbReference type="InterPro" id="IPR045518">
    <property type="entry name" value="2EXR"/>
</dbReference>
<dbReference type="PANTHER" id="PTHR35910">
    <property type="entry name" value="2EXR DOMAIN-CONTAINING PROTEIN"/>
    <property type="match status" value="1"/>
</dbReference>
<accession>A0A8J5TQ46</accession>
<dbReference type="EMBL" id="JAELUQ010000012">
    <property type="protein sequence ID" value="KAG7404944.1"/>
    <property type="molecule type" value="Genomic_DNA"/>
</dbReference>
<dbReference type="AlphaFoldDB" id="A0A8J5TQ46"/>
<evidence type="ECO:0000259" key="1">
    <source>
        <dbReference type="Pfam" id="PF20150"/>
    </source>
</evidence>
<dbReference type="Proteomes" id="UP000694050">
    <property type="component" value="Unassembled WGS sequence"/>
</dbReference>
<evidence type="ECO:0000313" key="2">
    <source>
        <dbReference type="EMBL" id="KAG7404944.1"/>
    </source>
</evidence>
<organism evidence="2 3">
    <name type="scientific">Fusarium oxysporum f. sp. rapae</name>
    <dbReference type="NCBI Taxonomy" id="485398"/>
    <lineage>
        <taxon>Eukaryota</taxon>
        <taxon>Fungi</taxon>
        <taxon>Dikarya</taxon>
        <taxon>Ascomycota</taxon>
        <taxon>Pezizomycotina</taxon>
        <taxon>Sordariomycetes</taxon>
        <taxon>Hypocreomycetidae</taxon>
        <taxon>Hypocreales</taxon>
        <taxon>Nectriaceae</taxon>
        <taxon>Fusarium</taxon>
        <taxon>Fusarium oxysporum species complex</taxon>
    </lineage>
</organism>
<comment type="caution">
    <text evidence="2">The sequence shown here is derived from an EMBL/GenBank/DDBJ whole genome shotgun (WGS) entry which is preliminary data.</text>
</comment>
<dbReference type="PANTHER" id="PTHR35910:SF1">
    <property type="entry name" value="2EXR DOMAIN-CONTAINING PROTEIN"/>
    <property type="match status" value="1"/>
</dbReference>
<sequence length="428" mass="50460">MTTPLGTDTEDAASSGSDEKVTVLNPAMLSTSSFQQFSKLPPEVRERIWIHSLTHERILKIHRERYRVEVRERVAMSKLFVTNRESRSAAKKSYRVHIPCTYVHMTCTYYGILYYNPEFDIIHIFEWWHFPELAHRIWKLDPLHVGVVNLAQQTDQDYWDRRNNESWYINTRHVGYTDPKYRDPDKLKVAIKRLKRVIFVFRGVYNPGIRRCGDTRQRQDRKGPAWYPSPSVPVKTHVPVFQTMEQDPRAVGDFLDSVNPLHMARLRGVVDDWFKHLEQWGVDNDPEVLYQIMMSYSECDPVIIDREDAIAFVEDEMEEKEFNFDRSFKGCGKAAMAAEKILRQDVTPAFGFWLFPMEALPVLKDTNNAEEQTLDFCLALQKQFKNHTPQLCLSHLPDYNPKILTTYERTETDYVVWQHWRPKRPSLL</sequence>
<evidence type="ECO:0000313" key="3">
    <source>
        <dbReference type="Proteomes" id="UP000694050"/>
    </source>
</evidence>
<feature type="domain" description="2EXR" evidence="1">
    <location>
        <begin position="34"/>
        <end position="122"/>
    </location>
</feature>
<gene>
    <name evidence="2" type="ORF">Forpe1208_v014934</name>
</gene>
<reference evidence="2" key="1">
    <citation type="submission" date="2021-04" db="EMBL/GenBank/DDBJ databases">
        <title>First draft genome resource for Brassicaceae pathogens Fusarium oxysporum f. sp. raphani and Fusarium oxysporum f. sp. rapae.</title>
        <authorList>
            <person name="Asai S."/>
        </authorList>
    </citation>
    <scope>NUCLEOTIDE SEQUENCE</scope>
    <source>
        <strain evidence="2">Tf1208</strain>
    </source>
</reference>